<accession>A0ABV5YM44</accession>
<dbReference type="RefSeq" id="WP_378208707.1">
    <property type="nucleotide sequence ID" value="NZ_JBHLZP010000253.1"/>
</dbReference>
<dbReference type="NCBIfam" id="TIGR03668">
    <property type="entry name" value="Rv0121_F420"/>
    <property type="match status" value="1"/>
</dbReference>
<dbReference type="SUPFAM" id="SSF50475">
    <property type="entry name" value="FMN-binding split barrel"/>
    <property type="match status" value="1"/>
</dbReference>
<evidence type="ECO:0000313" key="4">
    <source>
        <dbReference type="Proteomes" id="UP001589627"/>
    </source>
</evidence>
<dbReference type="InterPro" id="IPR052019">
    <property type="entry name" value="F420H2_bilvrd_red/Heme_oxyg"/>
</dbReference>
<dbReference type="PANTHER" id="PTHR35176">
    <property type="entry name" value="HEME OXYGENASE HI_0854-RELATED"/>
    <property type="match status" value="1"/>
</dbReference>
<evidence type="ECO:0000259" key="2">
    <source>
        <dbReference type="Pfam" id="PF01243"/>
    </source>
</evidence>
<dbReference type="InterPro" id="IPR011576">
    <property type="entry name" value="Pyridox_Oxase_N"/>
</dbReference>
<sequence length="139" mass="15946">MRLTEEAARARLASVPVMRLATADATGRPHLVVAVFAVEDDRIYTAVDAKPKSTRDLKRLRNLRVNPRAAVLADHYEDDWTRLWWVRADATAEILREPDAMAHPVALLRERYRQYRENPPEGPVIALTVERWTGWAYDG</sequence>
<name>A0ABV5YM44_9ACTN</name>
<dbReference type="InterPro" id="IPR012349">
    <property type="entry name" value="Split_barrel_FMN-bd"/>
</dbReference>
<dbReference type="Proteomes" id="UP001589627">
    <property type="component" value="Unassembled WGS sequence"/>
</dbReference>
<dbReference type="InterPro" id="IPR019967">
    <property type="entry name" value="F420-dep_enz_PPOX_Rv0121"/>
</dbReference>
<comment type="caution">
    <text evidence="3">The sequence shown here is derived from an EMBL/GenBank/DDBJ whole genome shotgun (WGS) entry which is preliminary data.</text>
</comment>
<protein>
    <submittedName>
        <fullName evidence="3">TIGR03668 family PPOX class F420-dependent oxidoreductase</fullName>
    </submittedName>
</protein>
<dbReference type="PANTHER" id="PTHR35176:SF2">
    <property type="entry name" value="F420H(2)-DEPENDENT REDUCTASE RV1155"/>
    <property type="match status" value="1"/>
</dbReference>
<organism evidence="3 4">
    <name type="scientific">Actinoallomurus acaciae</name>
    <dbReference type="NCBI Taxonomy" id="502577"/>
    <lineage>
        <taxon>Bacteria</taxon>
        <taxon>Bacillati</taxon>
        <taxon>Actinomycetota</taxon>
        <taxon>Actinomycetes</taxon>
        <taxon>Streptosporangiales</taxon>
        <taxon>Thermomonosporaceae</taxon>
        <taxon>Actinoallomurus</taxon>
    </lineage>
</organism>
<evidence type="ECO:0000256" key="1">
    <source>
        <dbReference type="ARBA" id="ARBA00023002"/>
    </source>
</evidence>
<keyword evidence="4" id="KW-1185">Reference proteome</keyword>
<proteinExistence type="predicted"/>
<evidence type="ECO:0000313" key="3">
    <source>
        <dbReference type="EMBL" id="MFB9836127.1"/>
    </source>
</evidence>
<keyword evidence="1" id="KW-0560">Oxidoreductase</keyword>
<reference evidence="3 4" key="1">
    <citation type="submission" date="2024-09" db="EMBL/GenBank/DDBJ databases">
        <authorList>
            <person name="Sun Q."/>
            <person name="Mori K."/>
        </authorList>
    </citation>
    <scope>NUCLEOTIDE SEQUENCE [LARGE SCALE GENOMIC DNA]</scope>
    <source>
        <strain evidence="3 4">TBRC 0563</strain>
    </source>
</reference>
<feature type="domain" description="Pyridoxamine 5'-phosphate oxidase N-terminal" evidence="2">
    <location>
        <begin position="5"/>
        <end position="135"/>
    </location>
</feature>
<dbReference type="Pfam" id="PF01243">
    <property type="entry name" value="PNPOx_N"/>
    <property type="match status" value="1"/>
</dbReference>
<dbReference type="Gene3D" id="2.30.110.10">
    <property type="entry name" value="Electron Transport, Fmn-binding Protein, Chain A"/>
    <property type="match status" value="1"/>
</dbReference>
<dbReference type="EMBL" id="JBHLZP010000253">
    <property type="protein sequence ID" value="MFB9836127.1"/>
    <property type="molecule type" value="Genomic_DNA"/>
</dbReference>
<gene>
    <name evidence="3" type="ORF">ACFFNX_28500</name>
</gene>